<dbReference type="PANTHER" id="PTHR10261">
    <property type="entry name" value="COATOMER SUBUNIT GAMMA"/>
    <property type="match status" value="1"/>
</dbReference>
<evidence type="ECO:0000256" key="12">
    <source>
        <dbReference type="ARBA" id="ARBA00025536"/>
    </source>
</evidence>
<evidence type="ECO:0000259" key="16">
    <source>
        <dbReference type="Pfam" id="PF08752"/>
    </source>
</evidence>
<evidence type="ECO:0000256" key="10">
    <source>
        <dbReference type="ARBA" id="ARBA00023136"/>
    </source>
</evidence>
<feature type="domain" description="Coatomer subunit gamma C-terminal" evidence="17">
    <location>
        <begin position="841"/>
        <end position="958"/>
    </location>
</feature>
<proteinExistence type="inferred from homology"/>
<dbReference type="FunFam" id="2.60.40.1480:FF:000001">
    <property type="entry name" value="Coatomer subunit gamma"/>
    <property type="match status" value="1"/>
</dbReference>
<evidence type="ECO:0000313" key="18">
    <source>
        <dbReference type="EMBL" id="KAL3802073.1"/>
    </source>
</evidence>
<dbReference type="SUPFAM" id="SSF55711">
    <property type="entry name" value="Subdomain of clathrin and coatomer appendage domain"/>
    <property type="match status" value="1"/>
</dbReference>
<evidence type="ECO:0000256" key="2">
    <source>
        <dbReference type="ARBA" id="ARBA00010720"/>
    </source>
</evidence>
<dbReference type="Gene3D" id="3.30.310.10">
    <property type="entry name" value="TATA-Binding Protein"/>
    <property type="match status" value="1"/>
</dbReference>
<dbReference type="InterPro" id="IPR002553">
    <property type="entry name" value="Clathrin/coatomer_adapt-like_N"/>
</dbReference>
<dbReference type="FunFam" id="1.25.10.10:FF:000071">
    <property type="entry name" value="Coatomer subunit gamma"/>
    <property type="match status" value="1"/>
</dbReference>
<keyword evidence="4 13" id="KW-0813">Transport</keyword>
<keyword evidence="19" id="KW-1185">Reference proteome</keyword>
<dbReference type="InterPro" id="IPR016024">
    <property type="entry name" value="ARM-type_fold"/>
</dbReference>
<dbReference type="Pfam" id="PF08752">
    <property type="entry name" value="COP-gamma_platf"/>
    <property type="match status" value="1"/>
</dbReference>
<dbReference type="FunFam" id="1.25.10.10:FF:000382">
    <property type="entry name" value="Coatomer subunit gamma"/>
    <property type="match status" value="1"/>
</dbReference>
<dbReference type="EMBL" id="JABMIG020000022">
    <property type="protein sequence ID" value="KAL3802073.1"/>
    <property type="molecule type" value="Genomic_DNA"/>
</dbReference>
<dbReference type="InterPro" id="IPR011989">
    <property type="entry name" value="ARM-like"/>
</dbReference>
<dbReference type="InterPro" id="IPR009028">
    <property type="entry name" value="Coatomer/calthrin_app_sub_C"/>
</dbReference>
<evidence type="ECO:0000313" key="19">
    <source>
        <dbReference type="Proteomes" id="UP001516023"/>
    </source>
</evidence>
<sequence>MENQQEEGGLTVNNLLSEVTSALDKFKLDDDAGQANYYSPYANLEKAAVLQEARCFHDPSAVRESPRKCCTVIAQLLHLTNTGQYLNSAEATEVFFGVTKLFMSDDASLRRMVYLFIKDVAETCNPDDVIIVTSSLTKDMTCDVDLYRANALRVLARIIDGAMLGAIERYVKQAVVDSSGQVSSAALVSATHLFEKNAESAAIVKRWISETTEATSSPNEMVQFHAMQLLYQIKKHDRLGMQKLVTQFSQRNTLKSPLALVLLVRYTAKLLHDEVAEGRVGSTSFQNGSTFARSGYAFLEASLRHKSEMVVYEAGKAICALPNIEPQELSPAVNVMQLFLSSPKPAVRFAAIKTVSQVAVNHPRIVSKCNEDLEALIADANRSIATLAITTLLKTGSENSVDRLLKQISVFLSEIPDEYKITIVKSLQRLCFTYPSKHRVLVGFLSNFLREEGGFDFKRSIVNAIISLIKAVPETTESSLLHLCEFIEDCEFTMLSTQILHLLGELGPGTQAPARYIRFIYNRVILENSAVRAAAVAALSKFAARCPSLRTSIVTLLKRSLDDEDDETRDRASVAVSVLKGAMEEFPYVPPPQDVEPESEPVPDEPQPGDPAAFVLLQGLPMSFDRLDRSIRSYMRAPAAMESAEQLTLSTLPVVEETAEPEPSAEDADVVGGDAVLQAAVAGQKEEKKEAVDPAAAVYAIPELASLGRVFRSSAPTELSEEETEYVVRCIKHVMPEHIILQFLIQNTVEDQRLTNCTVAIEGDSECFEVAGEIAADNIKYGETANAFTVINRNTDAPLAPCNFECVLRFGVIQVDPKTGEDESEPYDEEYPLEELEITTSDFMAKVSVPDFRKAWEEVGNSNEVLEKFALQFKKQEDAVAAVIDFLGMQPCDGTGHIKPGEGGKKPHMLHLSGVFVGGRNVLARAQVAAQGDAAGVLLKIAVRSDDAEVSRMVADCIR</sequence>
<organism evidence="18 19">
    <name type="scientific">Cyclotella cryptica</name>
    <dbReference type="NCBI Taxonomy" id="29204"/>
    <lineage>
        <taxon>Eukaryota</taxon>
        <taxon>Sar</taxon>
        <taxon>Stramenopiles</taxon>
        <taxon>Ochrophyta</taxon>
        <taxon>Bacillariophyta</taxon>
        <taxon>Coscinodiscophyceae</taxon>
        <taxon>Thalassiosirophycidae</taxon>
        <taxon>Stephanodiscales</taxon>
        <taxon>Stephanodiscaceae</taxon>
        <taxon>Cyclotella</taxon>
    </lineage>
</organism>
<keyword evidence="7 13" id="KW-0931">ER-Golgi transport</keyword>
<evidence type="ECO:0000256" key="5">
    <source>
        <dbReference type="ARBA" id="ARBA00022490"/>
    </source>
</evidence>
<keyword evidence="6" id="KW-0677">Repeat</keyword>
<dbReference type="Pfam" id="PF01602">
    <property type="entry name" value="Adaptin_N"/>
    <property type="match status" value="1"/>
</dbReference>
<comment type="caution">
    <text evidence="18">The sequence shown here is derived from an EMBL/GenBank/DDBJ whole genome shotgun (WGS) entry which is preliminary data.</text>
</comment>
<evidence type="ECO:0000256" key="14">
    <source>
        <dbReference type="SAM" id="MobiDB-lite"/>
    </source>
</evidence>
<accession>A0ABD3QP19</accession>
<evidence type="ECO:0000256" key="8">
    <source>
        <dbReference type="ARBA" id="ARBA00022927"/>
    </source>
</evidence>
<dbReference type="Gene3D" id="1.25.10.10">
    <property type="entry name" value="Leucine-rich Repeat Variant"/>
    <property type="match status" value="2"/>
</dbReference>
<dbReference type="AlphaFoldDB" id="A0ABD3QP19"/>
<evidence type="ECO:0000256" key="1">
    <source>
        <dbReference type="ARBA" id="ARBA00004255"/>
    </source>
</evidence>
<gene>
    <name evidence="18" type="ORF">HJC23_010829</name>
</gene>
<keyword evidence="5 13" id="KW-0963">Cytoplasm</keyword>
<dbReference type="InterPro" id="IPR013041">
    <property type="entry name" value="Clathrin_app_Ig-like_sf"/>
</dbReference>
<dbReference type="SUPFAM" id="SSF49348">
    <property type="entry name" value="Clathrin adaptor appendage domain"/>
    <property type="match status" value="1"/>
</dbReference>
<dbReference type="FunFam" id="3.30.310.10:FF:000011">
    <property type="entry name" value="Coatomer subunit gamma"/>
    <property type="match status" value="1"/>
</dbReference>
<dbReference type="GO" id="GO:0015031">
    <property type="term" value="P:protein transport"/>
    <property type="evidence" value="ECO:0007669"/>
    <property type="project" value="UniProtKB-KW"/>
</dbReference>
<feature type="region of interest" description="Disordered" evidence="14">
    <location>
        <begin position="587"/>
        <end position="610"/>
    </location>
</feature>
<feature type="domain" description="Clathrin/coatomer adaptor adaptin-like N-terminal" evidence="15">
    <location>
        <begin position="48"/>
        <end position="580"/>
    </location>
</feature>
<dbReference type="Pfam" id="PF16381">
    <property type="entry name" value="Coatomer_g_Cpla"/>
    <property type="match status" value="1"/>
</dbReference>
<evidence type="ECO:0000259" key="15">
    <source>
        <dbReference type="Pfam" id="PF01602"/>
    </source>
</evidence>
<dbReference type="InterPro" id="IPR012295">
    <property type="entry name" value="TBP_dom_sf"/>
</dbReference>
<evidence type="ECO:0000256" key="11">
    <source>
        <dbReference type="ARBA" id="ARBA00023329"/>
    </source>
</evidence>
<protein>
    <recommendedName>
        <fullName evidence="13">Coatomer subunit gamma</fullName>
    </recommendedName>
</protein>
<evidence type="ECO:0000259" key="17">
    <source>
        <dbReference type="Pfam" id="PF16381"/>
    </source>
</evidence>
<dbReference type="PIRSF" id="PIRSF037093">
    <property type="entry name" value="Coatomer_gamma_subunit"/>
    <property type="match status" value="1"/>
</dbReference>
<dbReference type="InterPro" id="IPR017106">
    <property type="entry name" value="Coatomer_gsu"/>
</dbReference>
<evidence type="ECO:0000256" key="3">
    <source>
        <dbReference type="ARBA" id="ARBA00011775"/>
    </source>
</evidence>
<dbReference type="Proteomes" id="UP001516023">
    <property type="component" value="Unassembled WGS sequence"/>
</dbReference>
<dbReference type="InterPro" id="IPR013040">
    <property type="entry name" value="Coatomer_gsu_app_Ig-like_dom"/>
</dbReference>
<dbReference type="SUPFAM" id="SSF48371">
    <property type="entry name" value="ARM repeat"/>
    <property type="match status" value="1"/>
</dbReference>
<comment type="subunit">
    <text evidence="3">Oligomeric complex that consists of at least the alpha, beta, beta', gamma, delta, epsilon and zeta subunits.</text>
</comment>
<dbReference type="Gene3D" id="2.60.40.1480">
    <property type="entry name" value="Coatomer, gamma subunit, appendage domain"/>
    <property type="match status" value="1"/>
</dbReference>
<dbReference type="InterPro" id="IPR037067">
    <property type="entry name" value="Coatomer_gsu_app_sf"/>
</dbReference>
<comment type="similarity">
    <text evidence="2 13">Belongs to the COPG family.</text>
</comment>
<reference evidence="18 19" key="1">
    <citation type="journal article" date="2020" name="G3 (Bethesda)">
        <title>Improved Reference Genome for Cyclotella cryptica CCMP332, a Model for Cell Wall Morphogenesis, Salinity Adaptation, and Lipid Production in Diatoms (Bacillariophyta).</title>
        <authorList>
            <person name="Roberts W.R."/>
            <person name="Downey K.M."/>
            <person name="Ruck E.C."/>
            <person name="Traller J.C."/>
            <person name="Alverson A.J."/>
        </authorList>
    </citation>
    <scope>NUCLEOTIDE SEQUENCE [LARGE SCALE GENOMIC DNA]</scope>
    <source>
        <strain evidence="18 19">CCMP332</strain>
    </source>
</reference>
<evidence type="ECO:0000256" key="7">
    <source>
        <dbReference type="ARBA" id="ARBA00022892"/>
    </source>
</evidence>
<feature type="domain" description="Coatomer gamma subunit appendage Ig-like subdomain" evidence="16">
    <location>
        <begin position="695"/>
        <end position="839"/>
    </location>
</feature>
<dbReference type="InterPro" id="IPR032154">
    <property type="entry name" value="Coatomer_g_Cpla"/>
</dbReference>
<keyword evidence="9 13" id="KW-0333">Golgi apparatus</keyword>
<evidence type="ECO:0000256" key="6">
    <source>
        <dbReference type="ARBA" id="ARBA00022737"/>
    </source>
</evidence>
<evidence type="ECO:0000256" key="13">
    <source>
        <dbReference type="PIRNR" id="PIRNR037093"/>
    </source>
</evidence>
<dbReference type="GO" id="GO:0030663">
    <property type="term" value="C:COPI-coated vesicle membrane"/>
    <property type="evidence" value="ECO:0007669"/>
    <property type="project" value="UniProtKB-SubCell"/>
</dbReference>
<dbReference type="GO" id="GO:0000139">
    <property type="term" value="C:Golgi membrane"/>
    <property type="evidence" value="ECO:0007669"/>
    <property type="project" value="UniProtKB-SubCell"/>
</dbReference>
<keyword evidence="10 13" id="KW-0472">Membrane</keyword>
<name>A0ABD3QP19_9STRA</name>
<keyword evidence="11 13" id="KW-0968">Cytoplasmic vesicle</keyword>
<dbReference type="PANTHER" id="PTHR10261:SF0">
    <property type="entry name" value="COATOMER SUBUNIT GAMMA-2"/>
    <property type="match status" value="1"/>
</dbReference>
<comment type="subcellular location">
    <subcellularLocation>
        <location evidence="13">Cytoplasm</location>
    </subcellularLocation>
    <subcellularLocation>
        <location evidence="1 13">Golgi apparatus membrane</location>
        <topology evidence="1 13">Peripheral membrane protein</topology>
        <orientation evidence="1 13">Cytoplasmic side</orientation>
    </subcellularLocation>
    <subcellularLocation>
        <location evidence="13">Cytoplasmic vesicle</location>
        <location evidence="13">COPI-coated vesicle membrane</location>
        <topology evidence="13">Peripheral membrane protein</topology>
        <orientation evidence="13">Cytoplasmic side</orientation>
    </subcellularLocation>
</comment>
<evidence type="ECO:0000256" key="9">
    <source>
        <dbReference type="ARBA" id="ARBA00023034"/>
    </source>
</evidence>
<keyword evidence="8 13" id="KW-0653">Protein transport</keyword>
<comment type="function">
    <text evidence="12 13">The coatomer is a cytosolic protein complex that binds to dilysine motifs and reversibly associates with Golgi non-clathrin-coated vesicles, which further mediate biosynthetic protein transport from the ER, via the Golgi up to the trans Golgi network. Coatomer complex is required for budding from Golgi membranes, and is essential for the retrograde Golgi-to-ER transport of dilysine-tagged proteins.</text>
</comment>
<evidence type="ECO:0000256" key="4">
    <source>
        <dbReference type="ARBA" id="ARBA00022448"/>
    </source>
</evidence>
<dbReference type="GO" id="GO:0016192">
    <property type="term" value="P:vesicle-mediated transport"/>
    <property type="evidence" value="ECO:0007669"/>
    <property type="project" value="UniProtKB-KW"/>
</dbReference>